<organism evidence="4 5">
    <name type="scientific">Cellvibrio zantedeschiae</name>
    <dbReference type="NCBI Taxonomy" id="1237077"/>
    <lineage>
        <taxon>Bacteria</taxon>
        <taxon>Pseudomonadati</taxon>
        <taxon>Pseudomonadota</taxon>
        <taxon>Gammaproteobacteria</taxon>
        <taxon>Cellvibrionales</taxon>
        <taxon>Cellvibrionaceae</taxon>
        <taxon>Cellvibrio</taxon>
    </lineage>
</organism>
<protein>
    <recommendedName>
        <fullName evidence="6">DUF2167 domain-containing protein</fullName>
    </recommendedName>
</protein>
<keyword evidence="1" id="KW-0175">Coiled coil</keyword>
<reference evidence="5" key="1">
    <citation type="journal article" date="2019" name="Int. J. Syst. Evol. Microbiol.">
        <title>The Global Catalogue of Microorganisms (GCM) 10K type strain sequencing project: providing services to taxonomists for standard genome sequencing and annotation.</title>
        <authorList>
            <consortium name="The Broad Institute Genomics Platform"/>
            <consortium name="The Broad Institute Genome Sequencing Center for Infectious Disease"/>
            <person name="Wu L."/>
            <person name="Ma J."/>
        </authorList>
    </citation>
    <scope>NUCLEOTIDE SEQUENCE [LARGE SCALE GENOMIC DNA]</scope>
    <source>
        <strain evidence="5">KCTC 32239</strain>
    </source>
</reference>
<dbReference type="Proteomes" id="UP000619761">
    <property type="component" value="Unassembled WGS sequence"/>
</dbReference>
<sequence>MAKQLFLILLTLFSLNAFSQSTDTPPVVEASEETATTSAADTGAATFLASLKFQTGKISLPNGIATVDLPANFRYLTPADTEKLLVEGWGNPPGNDTLGMIVPTETSPLSDAGWGVVISYTEDGHIKDEDADKINYSELLEEMKKESEEENKERVKQGYSAMHLVGWAEPPSYDKTTRKLFWAKEYGSDKQGVNSLNYNIRVLGRKGVLVLNAVASMNQISQIKSEMPSILAVTEFTQGNRYADFDSKTDHTAEYGLAALVAGGVAAKMGLFAKLGVLLLAFKKFIIIGLVAAAALLKKIFSKKSEQ</sequence>
<evidence type="ECO:0000256" key="1">
    <source>
        <dbReference type="SAM" id="Coils"/>
    </source>
</evidence>
<evidence type="ECO:0008006" key="6">
    <source>
        <dbReference type="Google" id="ProtNLM"/>
    </source>
</evidence>
<feature type="transmembrane region" description="Helical" evidence="2">
    <location>
        <begin position="275"/>
        <end position="297"/>
    </location>
</feature>
<feature type="coiled-coil region" evidence="1">
    <location>
        <begin position="126"/>
        <end position="153"/>
    </location>
</feature>
<keyword evidence="2" id="KW-0812">Transmembrane</keyword>
<dbReference type="RefSeq" id="WP_189415029.1">
    <property type="nucleotide sequence ID" value="NZ_BMYZ01000001.1"/>
</dbReference>
<dbReference type="InterPro" id="IPR018682">
    <property type="entry name" value="DUF2167_membr"/>
</dbReference>
<keyword evidence="3" id="KW-0732">Signal</keyword>
<proteinExistence type="predicted"/>
<feature type="signal peptide" evidence="3">
    <location>
        <begin position="1"/>
        <end position="19"/>
    </location>
</feature>
<name>A0ABQ3APF7_9GAMM</name>
<accession>A0ABQ3APF7</accession>
<evidence type="ECO:0000313" key="4">
    <source>
        <dbReference type="EMBL" id="GGY61400.1"/>
    </source>
</evidence>
<keyword evidence="5" id="KW-1185">Reference proteome</keyword>
<evidence type="ECO:0000313" key="5">
    <source>
        <dbReference type="Proteomes" id="UP000619761"/>
    </source>
</evidence>
<evidence type="ECO:0000256" key="3">
    <source>
        <dbReference type="SAM" id="SignalP"/>
    </source>
</evidence>
<keyword evidence="2" id="KW-1133">Transmembrane helix</keyword>
<feature type="chain" id="PRO_5046180445" description="DUF2167 domain-containing protein" evidence="3">
    <location>
        <begin position="20"/>
        <end position="307"/>
    </location>
</feature>
<keyword evidence="2" id="KW-0472">Membrane</keyword>
<evidence type="ECO:0000256" key="2">
    <source>
        <dbReference type="SAM" id="Phobius"/>
    </source>
</evidence>
<gene>
    <name evidence="4" type="ORF">GCM10011613_00990</name>
</gene>
<comment type="caution">
    <text evidence="4">The sequence shown here is derived from an EMBL/GenBank/DDBJ whole genome shotgun (WGS) entry which is preliminary data.</text>
</comment>
<dbReference type="Pfam" id="PF09935">
    <property type="entry name" value="DUF2167"/>
    <property type="match status" value="1"/>
</dbReference>
<dbReference type="EMBL" id="BMYZ01000001">
    <property type="protein sequence ID" value="GGY61400.1"/>
    <property type="molecule type" value="Genomic_DNA"/>
</dbReference>